<name>A0A5N5JVH5_9ROSI</name>
<dbReference type="InterPro" id="IPR021109">
    <property type="entry name" value="Peptidase_aspartic_dom_sf"/>
</dbReference>
<reference evidence="2" key="1">
    <citation type="journal article" date="2019" name="Gigascience">
        <title>De novo genome assembly of the endangered Acer yangbiense, a plant species with extremely small populations endemic to Yunnan Province, China.</title>
        <authorList>
            <person name="Yang J."/>
            <person name="Wariss H.M."/>
            <person name="Tao L."/>
            <person name="Zhang R."/>
            <person name="Yun Q."/>
            <person name="Hollingsworth P."/>
            <person name="Dao Z."/>
            <person name="Luo G."/>
            <person name="Guo H."/>
            <person name="Ma Y."/>
            <person name="Sun W."/>
        </authorList>
    </citation>
    <scope>NUCLEOTIDE SEQUENCE [LARGE SCALE GENOMIC DNA]</scope>
    <source>
        <strain evidence="2">cv. br00</strain>
    </source>
</reference>
<evidence type="ECO:0000313" key="1">
    <source>
        <dbReference type="EMBL" id="KAB5521603.1"/>
    </source>
</evidence>
<dbReference type="Proteomes" id="UP000326939">
    <property type="component" value="Chromosome 16"/>
</dbReference>
<dbReference type="CDD" id="cd00303">
    <property type="entry name" value="retropepsin_like"/>
    <property type="match status" value="1"/>
</dbReference>
<organism evidence="1 2">
    <name type="scientific">Salix brachista</name>
    <dbReference type="NCBI Taxonomy" id="2182728"/>
    <lineage>
        <taxon>Eukaryota</taxon>
        <taxon>Viridiplantae</taxon>
        <taxon>Streptophyta</taxon>
        <taxon>Embryophyta</taxon>
        <taxon>Tracheophyta</taxon>
        <taxon>Spermatophyta</taxon>
        <taxon>Magnoliopsida</taxon>
        <taxon>eudicotyledons</taxon>
        <taxon>Gunneridae</taxon>
        <taxon>Pentapetalae</taxon>
        <taxon>rosids</taxon>
        <taxon>fabids</taxon>
        <taxon>Malpighiales</taxon>
        <taxon>Salicaceae</taxon>
        <taxon>Saliceae</taxon>
        <taxon>Salix</taxon>
    </lineage>
</organism>
<sequence>MAPYKKKFSGKTVEVEKQSFLTVSSSDTEFMGDIRSAPEFYALVVKALVVEGEVETSEETGQRNNIFRSFCTVSQKVCDLIVDSGSCENFVARGLVEHLKLPTEKHPTPYTIGWIKKGPTVKVTEICRVPISIGKIYKDDVVCDVIDMDASHVLLGRPWQYDVDITYKGRDNTYLFTWGSHKIAMAPYKKKASSGKTAEVEKQSFLTVSSSDTEFMGDIRGAPEFYALVVKALVVEGEVEASCPVRIRSSWEILGVRQNFMR</sequence>
<comment type="caution">
    <text evidence="1">The sequence shown here is derived from an EMBL/GenBank/DDBJ whole genome shotgun (WGS) entry which is preliminary data.</text>
</comment>
<protein>
    <submittedName>
        <fullName evidence="1">Uncharacterized protein</fullName>
    </submittedName>
</protein>
<gene>
    <name evidence="1" type="ORF">DKX38_025922</name>
</gene>
<proteinExistence type="predicted"/>
<evidence type="ECO:0000313" key="2">
    <source>
        <dbReference type="Proteomes" id="UP000326939"/>
    </source>
</evidence>
<dbReference type="Gene3D" id="2.40.70.10">
    <property type="entry name" value="Acid Proteases"/>
    <property type="match status" value="1"/>
</dbReference>
<dbReference type="Pfam" id="PF13650">
    <property type="entry name" value="Asp_protease_2"/>
    <property type="match status" value="1"/>
</dbReference>
<accession>A0A5N5JVH5</accession>
<dbReference type="PANTHER" id="PTHR35046">
    <property type="entry name" value="ZINC KNUCKLE (CCHC-TYPE) FAMILY PROTEIN"/>
    <property type="match status" value="1"/>
</dbReference>
<dbReference type="EMBL" id="VDCV01000016">
    <property type="protein sequence ID" value="KAB5521603.1"/>
    <property type="molecule type" value="Genomic_DNA"/>
</dbReference>
<keyword evidence="2" id="KW-1185">Reference proteome</keyword>
<dbReference type="PANTHER" id="PTHR35046:SF9">
    <property type="entry name" value="RNA-DIRECTED DNA POLYMERASE"/>
    <property type="match status" value="1"/>
</dbReference>
<dbReference type="AlphaFoldDB" id="A0A5N5JVH5"/>